<accession>A0A939BQ43</accession>
<proteinExistence type="predicted"/>
<protein>
    <submittedName>
        <fullName evidence="1">Arginyl-tRNA--protein-N-Asp/Glu arginylyltransferase</fullName>
    </submittedName>
</protein>
<dbReference type="EMBL" id="JAFBEB010000010">
    <property type="protein sequence ID" value="MBM7591210.1"/>
    <property type="molecule type" value="Genomic_DNA"/>
</dbReference>
<evidence type="ECO:0000313" key="1">
    <source>
        <dbReference type="EMBL" id="MBM7591210.1"/>
    </source>
</evidence>
<name>A0A939BQ43_9BACL</name>
<dbReference type="Proteomes" id="UP000717624">
    <property type="component" value="Unassembled WGS sequence"/>
</dbReference>
<comment type="caution">
    <text evidence="1">The sequence shown here is derived from an EMBL/GenBank/DDBJ whole genome shotgun (WGS) entry which is preliminary data.</text>
</comment>
<dbReference type="SUPFAM" id="SSF57802">
    <property type="entry name" value="Rubredoxin-like"/>
    <property type="match status" value="1"/>
</dbReference>
<dbReference type="AlphaFoldDB" id="A0A939BQ43"/>
<gene>
    <name evidence="1" type="ORF">JOD01_002837</name>
</gene>
<organism evidence="1 2">
    <name type="scientific">Brevibacillus fulvus</name>
    <dbReference type="NCBI Taxonomy" id="1125967"/>
    <lineage>
        <taxon>Bacteria</taxon>
        <taxon>Bacillati</taxon>
        <taxon>Bacillota</taxon>
        <taxon>Bacilli</taxon>
        <taxon>Bacillales</taxon>
        <taxon>Paenibacillaceae</taxon>
        <taxon>Brevibacillus</taxon>
    </lineage>
</organism>
<dbReference type="Gene3D" id="2.20.28.30">
    <property type="entry name" value="RNA polymerase ii, chain L"/>
    <property type="match status" value="1"/>
</dbReference>
<reference evidence="1" key="1">
    <citation type="submission" date="2021-01" db="EMBL/GenBank/DDBJ databases">
        <title>Genomic Encyclopedia of Type Strains, Phase IV (KMG-IV): sequencing the most valuable type-strain genomes for metagenomic binning, comparative biology and taxonomic classification.</title>
        <authorList>
            <person name="Goeker M."/>
        </authorList>
    </citation>
    <scope>NUCLEOTIDE SEQUENCE</scope>
    <source>
        <strain evidence="1">DSM 25523</strain>
    </source>
</reference>
<sequence>MKHYTCGHCGHVTETDDQLEAMGFRWYSNFTSKISCPNCGTYTIQQAFDDTFTGGHFLVVKPFNRIRKGQIK</sequence>
<keyword evidence="2" id="KW-1185">Reference proteome</keyword>
<evidence type="ECO:0000313" key="2">
    <source>
        <dbReference type="Proteomes" id="UP000717624"/>
    </source>
</evidence>